<dbReference type="AlphaFoldDB" id="A0A193LD31"/>
<feature type="chain" id="PRO_5008260112" description="DUF5640 domain-containing protein" evidence="1">
    <location>
        <begin position="22"/>
        <end position="92"/>
    </location>
</feature>
<evidence type="ECO:0000313" key="2">
    <source>
        <dbReference type="EMBL" id="ANO50435.1"/>
    </source>
</evidence>
<dbReference type="RefSeq" id="WP_068612998.1">
    <property type="nucleotide sequence ID" value="NZ_CP016268.1"/>
</dbReference>
<accession>A0A193LD31</accession>
<keyword evidence="1" id="KW-0732">Signal</keyword>
<dbReference type="STRING" id="1548547.BA177_03725"/>
<keyword evidence="3" id="KW-1185">Reference proteome</keyword>
<dbReference type="Proteomes" id="UP000092695">
    <property type="component" value="Chromosome"/>
</dbReference>
<feature type="signal peptide" evidence="1">
    <location>
        <begin position="1"/>
        <end position="21"/>
    </location>
</feature>
<name>A0A193LD31_9GAMM</name>
<reference evidence="2 3" key="1">
    <citation type="submission" date="2016-06" db="EMBL/GenBank/DDBJ databases">
        <title>Complete genome sequence of a deep-branching marine Gamma Proteobacterium Woeseia oceani type strain XK5.</title>
        <authorList>
            <person name="Mu D."/>
            <person name="Du Z."/>
        </authorList>
    </citation>
    <scope>NUCLEOTIDE SEQUENCE [LARGE SCALE GENOMIC DNA]</scope>
    <source>
        <strain evidence="2 3">XK5</strain>
    </source>
</reference>
<dbReference type="PROSITE" id="PS51257">
    <property type="entry name" value="PROKAR_LIPOPROTEIN"/>
    <property type="match status" value="1"/>
</dbReference>
<evidence type="ECO:0000256" key="1">
    <source>
        <dbReference type="SAM" id="SignalP"/>
    </source>
</evidence>
<dbReference type="EMBL" id="CP016268">
    <property type="protein sequence ID" value="ANO50435.1"/>
    <property type="molecule type" value="Genomic_DNA"/>
</dbReference>
<gene>
    <name evidence="2" type="ORF">BA177_03725</name>
</gene>
<organism evidence="2 3">
    <name type="scientific">Woeseia oceani</name>
    <dbReference type="NCBI Taxonomy" id="1548547"/>
    <lineage>
        <taxon>Bacteria</taxon>
        <taxon>Pseudomonadati</taxon>
        <taxon>Pseudomonadota</taxon>
        <taxon>Gammaproteobacteria</taxon>
        <taxon>Woeseiales</taxon>
        <taxon>Woeseiaceae</taxon>
        <taxon>Woeseia</taxon>
    </lineage>
</organism>
<evidence type="ECO:0008006" key="4">
    <source>
        <dbReference type="Google" id="ProtNLM"/>
    </source>
</evidence>
<evidence type="ECO:0000313" key="3">
    <source>
        <dbReference type="Proteomes" id="UP000092695"/>
    </source>
</evidence>
<protein>
    <recommendedName>
        <fullName evidence="4">DUF5640 domain-containing protein</fullName>
    </recommendedName>
</protein>
<sequence>MRALLLCPMLLLLAACEPDIAGVWTEETGLSTYEFLDDGQLRITVLGTTVAARYRVDGEQVLVSSPQGTVVLDIHDNELRGPMGLALVRNAP</sequence>
<dbReference type="OrthoDB" id="6039271at2"/>
<proteinExistence type="predicted"/>
<dbReference type="KEGG" id="woc:BA177_03725"/>